<keyword evidence="2" id="KW-0418">Kinase</keyword>
<dbReference type="Pfam" id="PF07475">
    <property type="entry name" value="Hpr_kinase_C"/>
    <property type="match status" value="1"/>
</dbReference>
<gene>
    <name evidence="2" type="ORF">HT578_03455</name>
</gene>
<reference evidence="2 3" key="1">
    <citation type="journal article" date="2021" name="Int. J. Syst. Evol. Microbiol.">
        <title>Novosphingobium decolorationis sp. nov., an aniline blue-decolourizing bacterium isolated from East Pacific sediment.</title>
        <authorList>
            <person name="Chen X."/>
            <person name="Dong B."/>
            <person name="Chen T."/>
            <person name="Ren N."/>
            <person name="Wang J."/>
            <person name="Xu Y."/>
            <person name="Yang J."/>
            <person name="Zhu S."/>
            <person name="Chen J."/>
        </authorList>
    </citation>
    <scope>NUCLEOTIDE SEQUENCE [LARGE SCALE GENOMIC DNA]</scope>
    <source>
        <strain evidence="2 3">502str22</strain>
    </source>
</reference>
<dbReference type="EMBL" id="CP054856">
    <property type="protein sequence ID" value="QVM82886.1"/>
    <property type="molecule type" value="Genomic_DNA"/>
</dbReference>
<evidence type="ECO:0000313" key="3">
    <source>
        <dbReference type="Proteomes" id="UP000677126"/>
    </source>
</evidence>
<dbReference type="Proteomes" id="UP000677126">
    <property type="component" value="Chromosome"/>
</dbReference>
<dbReference type="InterPro" id="IPR027417">
    <property type="entry name" value="P-loop_NTPase"/>
</dbReference>
<dbReference type="InterPro" id="IPR011104">
    <property type="entry name" value="Hpr_kin/Pase_C"/>
</dbReference>
<organism evidence="2 3">
    <name type="scientific">Novosphingobium decolorationis</name>
    <dbReference type="NCBI Taxonomy" id="2698673"/>
    <lineage>
        <taxon>Bacteria</taxon>
        <taxon>Pseudomonadati</taxon>
        <taxon>Pseudomonadota</taxon>
        <taxon>Alphaproteobacteria</taxon>
        <taxon>Sphingomonadales</taxon>
        <taxon>Sphingomonadaceae</taxon>
        <taxon>Novosphingobium</taxon>
    </lineage>
</organism>
<feature type="domain" description="HPr kinase/phosphorylase C-terminal" evidence="1">
    <location>
        <begin position="12"/>
        <end position="83"/>
    </location>
</feature>
<dbReference type="CDD" id="cd01918">
    <property type="entry name" value="HprK_C"/>
    <property type="match status" value="1"/>
</dbReference>
<evidence type="ECO:0000313" key="2">
    <source>
        <dbReference type="EMBL" id="QVM82886.1"/>
    </source>
</evidence>
<proteinExistence type="predicted"/>
<keyword evidence="2" id="KW-0808">Transferase</keyword>
<dbReference type="RefSeq" id="WP_213502182.1">
    <property type="nucleotide sequence ID" value="NZ_CP054856.1"/>
</dbReference>
<protein>
    <submittedName>
        <fullName evidence="2">Serine kinase</fullName>
    </submittedName>
</protein>
<dbReference type="SUPFAM" id="SSF53795">
    <property type="entry name" value="PEP carboxykinase-like"/>
    <property type="match status" value="1"/>
</dbReference>
<keyword evidence="3" id="KW-1185">Reference proteome</keyword>
<evidence type="ECO:0000259" key="1">
    <source>
        <dbReference type="Pfam" id="PF07475"/>
    </source>
</evidence>
<accession>A0ABX8E3S9</accession>
<sequence length="149" mass="15381">MTTGASPSLVRQATCVACAGRAILIEGPSGAGKTSLALELIDRGAVLVGDDGVVLEPRAGHLVARPHPRTAGLIEVRNLGILDEPFCAEARVCLHILLDSSAPRFIEKAQGIELAGLVIPSLRLSPESGPMAIKAERALAVHGLGPATR</sequence>
<dbReference type="Gene3D" id="3.40.50.300">
    <property type="entry name" value="P-loop containing nucleotide triphosphate hydrolases"/>
    <property type="match status" value="1"/>
</dbReference>
<name>A0ABX8E3S9_9SPHN</name>
<dbReference type="GO" id="GO:0016301">
    <property type="term" value="F:kinase activity"/>
    <property type="evidence" value="ECO:0007669"/>
    <property type="project" value="UniProtKB-KW"/>
</dbReference>